<dbReference type="Gene3D" id="1.10.540.10">
    <property type="entry name" value="Acyl-CoA dehydrogenase/oxidase, N-terminal domain"/>
    <property type="match status" value="1"/>
</dbReference>
<protein>
    <submittedName>
        <fullName evidence="9">Acyl-CoA dehydrogenase</fullName>
    </submittedName>
</protein>
<dbReference type="InterPro" id="IPR058773">
    <property type="entry name" value="SGL_GH162"/>
</dbReference>
<evidence type="ECO:0000256" key="2">
    <source>
        <dbReference type="ARBA" id="ARBA00009347"/>
    </source>
</evidence>
<evidence type="ECO:0000256" key="1">
    <source>
        <dbReference type="ARBA" id="ARBA00001974"/>
    </source>
</evidence>
<comment type="similarity">
    <text evidence="2">Belongs to the acyl-CoA dehydrogenase family.</text>
</comment>
<dbReference type="Proteomes" id="UP000315783">
    <property type="component" value="Unassembled WGS sequence"/>
</dbReference>
<evidence type="ECO:0000256" key="3">
    <source>
        <dbReference type="ARBA" id="ARBA00022630"/>
    </source>
</evidence>
<reference evidence="9 10" key="1">
    <citation type="journal article" date="2019" name="Appl. Microbiol. Biotechnol.">
        <title>Genome sequence of Isaria javanica and comparative genome analysis insights into family S53 peptidase evolution in fungal entomopathogens.</title>
        <authorList>
            <person name="Lin R."/>
            <person name="Zhang X."/>
            <person name="Xin B."/>
            <person name="Zou M."/>
            <person name="Gao Y."/>
            <person name="Qin F."/>
            <person name="Hu Q."/>
            <person name="Xie B."/>
            <person name="Cheng X."/>
        </authorList>
    </citation>
    <scope>NUCLEOTIDE SEQUENCE [LARGE SCALE GENOMIC DNA]</scope>
    <source>
        <strain evidence="9 10">IJ1G</strain>
    </source>
</reference>
<evidence type="ECO:0000259" key="8">
    <source>
        <dbReference type="Pfam" id="PF26157"/>
    </source>
</evidence>
<dbReference type="InterPro" id="IPR037069">
    <property type="entry name" value="AcylCoA_DH/ox_N_sf"/>
</dbReference>
<dbReference type="FunFam" id="1.20.140.10:FF:000012">
    <property type="entry name" value="Acyl-CoA dehydrogenase fadE12"/>
    <property type="match status" value="1"/>
</dbReference>
<evidence type="ECO:0000313" key="9">
    <source>
        <dbReference type="EMBL" id="TQV97890.1"/>
    </source>
</evidence>
<comment type="caution">
    <text evidence="9">The sequence shown here is derived from an EMBL/GenBank/DDBJ whole genome shotgun (WGS) entry which is preliminary data.</text>
</comment>
<proteinExistence type="inferred from homology"/>
<dbReference type="InterPro" id="IPR009075">
    <property type="entry name" value="AcylCo_DH/oxidase_C"/>
</dbReference>
<keyword evidence="3" id="KW-0285">Flavoprotein</keyword>
<dbReference type="Pfam" id="PF02770">
    <property type="entry name" value="Acyl-CoA_dh_M"/>
    <property type="match status" value="1"/>
</dbReference>
<dbReference type="SUPFAM" id="SSF47203">
    <property type="entry name" value="Acyl-CoA dehydrogenase C-terminal domain-like"/>
    <property type="match status" value="1"/>
</dbReference>
<dbReference type="CDD" id="cd24165">
    <property type="entry name" value="TfSGL-like"/>
    <property type="match status" value="1"/>
</dbReference>
<organism evidence="9 10">
    <name type="scientific">Cordyceps javanica</name>
    <dbReference type="NCBI Taxonomy" id="43265"/>
    <lineage>
        <taxon>Eukaryota</taxon>
        <taxon>Fungi</taxon>
        <taxon>Dikarya</taxon>
        <taxon>Ascomycota</taxon>
        <taxon>Pezizomycotina</taxon>
        <taxon>Sordariomycetes</taxon>
        <taxon>Hypocreomycetidae</taxon>
        <taxon>Hypocreales</taxon>
        <taxon>Cordycipitaceae</taxon>
        <taxon>Cordyceps</taxon>
    </lineage>
</organism>
<feature type="domain" description="Acyl-CoA dehydrogenase/oxidase C-terminal" evidence="5">
    <location>
        <begin position="698"/>
        <end position="854"/>
    </location>
</feature>
<dbReference type="AlphaFoldDB" id="A0A545W4Q3"/>
<evidence type="ECO:0000259" key="5">
    <source>
        <dbReference type="Pfam" id="PF00441"/>
    </source>
</evidence>
<feature type="domain" description="Acyl-CoA oxidase/dehydrogenase middle" evidence="6">
    <location>
        <begin position="586"/>
        <end position="685"/>
    </location>
</feature>
<dbReference type="Gene3D" id="1.20.140.10">
    <property type="entry name" value="Butyryl-CoA Dehydrogenase, subunit A, domain 3"/>
    <property type="match status" value="1"/>
</dbReference>
<comment type="cofactor">
    <cofactor evidence="1">
        <name>FAD</name>
        <dbReference type="ChEBI" id="CHEBI:57692"/>
    </cofactor>
</comment>
<dbReference type="Gene3D" id="2.40.110.10">
    <property type="entry name" value="Butyryl-CoA Dehydrogenase, subunit A, domain 2"/>
    <property type="match status" value="1"/>
</dbReference>
<dbReference type="Pfam" id="PF26157">
    <property type="entry name" value="SGL_GH162"/>
    <property type="match status" value="1"/>
</dbReference>
<dbReference type="GO" id="GO:0003995">
    <property type="term" value="F:acyl-CoA dehydrogenase activity"/>
    <property type="evidence" value="ECO:0007669"/>
    <property type="project" value="TreeGrafter"/>
</dbReference>
<sequence length="861" mass="95287">MTYDGTQLDWVTGERTKKHPFSAASKEALQIMVYAHAISGSSKAARFLSPDDPKKAPKIAASIMERKLKSYLQFNATYPGFGGFLPWMTTSSQNIEPTWDWVNRVPGLDNGELLWAVYGCISALEKSCKASDRRLAADWQKWFEYAKTTVDKVFYQGDGHVCAVTKIGDQKLPVDDPKQSYACESPAYLDDPYEGELFTYFIEFFSGLSRTEKDKLWVAKRAKLVSVEYDMGGVGPITVEQGYWFSGHEPWKVLELPYFDVDIIRRLHHNAERVRTCNSVVTKVPGLFASVNNSTDPNTDEILGYISPAGIVSVASQKEQEHDVITPYGAWPTIMFDKAVGLAWWWNMLQGKKMQNPYGSTESTRVDGKLVSALVTWDSKITTVVSLLGGVGDLVRRKMKVDGIYDDFISIANREYSRVFRDLKATKDGSYNNIEANVFPYLQCGDRQCPWGANWRNAALDGSLHSGFTENQLMVREAVSQICAEFPNTYWQEKDQSEQDPKDFHAALAKAGWLGIALPESLGGAGLGISEATMMMQTITESGAGMAGAQAIHANVYATQPLAKFGSQEQLQETIPNIISGKWRACFGVTEPNAGLDTLRLSTKATKTDDGYSITGQKIWITCAQVASRMILLARTTPRDEAKKPSEGLSLFCIPIDREMSGLELRKIRKMGGRAVDANEVFFDNYKVPGSSLIGEEGKGFKMILHGMNAERCLLAGEALGLGYAAVAKAAEYASERVVFQRPIGMNQGVAHPLADAYMRLEAAKLATYHAARLYDASRTDGAIKQDAVGVAANSAKYLAAEAAFTACERAILAHGGMGYAQEYDVERWFRECLVPRIAPVSREMILNYISEKVLQLPRSY</sequence>
<dbReference type="InterPro" id="IPR006091">
    <property type="entry name" value="Acyl-CoA_Oxase/DH_mid-dom"/>
</dbReference>
<dbReference type="InterPro" id="IPR036250">
    <property type="entry name" value="AcylCo_DH-like_C"/>
</dbReference>
<dbReference type="PANTHER" id="PTHR43884">
    <property type="entry name" value="ACYL-COA DEHYDROGENASE"/>
    <property type="match status" value="1"/>
</dbReference>
<dbReference type="Pfam" id="PF00441">
    <property type="entry name" value="Acyl-CoA_dh_1"/>
    <property type="match status" value="1"/>
</dbReference>
<dbReference type="FunFam" id="1.10.540.10:FF:000027">
    <property type="entry name" value="Putative acyl-CoA dehydrogenase"/>
    <property type="match status" value="1"/>
</dbReference>
<dbReference type="GO" id="GO:0050660">
    <property type="term" value="F:flavin adenine dinucleotide binding"/>
    <property type="evidence" value="ECO:0007669"/>
    <property type="project" value="InterPro"/>
</dbReference>
<dbReference type="OrthoDB" id="9981847at2759"/>
<dbReference type="Pfam" id="PF02771">
    <property type="entry name" value="Acyl-CoA_dh_N"/>
    <property type="match status" value="1"/>
</dbReference>
<evidence type="ECO:0000313" key="10">
    <source>
        <dbReference type="Proteomes" id="UP000315783"/>
    </source>
</evidence>
<dbReference type="InterPro" id="IPR013786">
    <property type="entry name" value="AcylCoA_DH/ox_N"/>
</dbReference>
<keyword evidence="10" id="KW-1185">Reference proteome</keyword>
<dbReference type="InterPro" id="IPR009100">
    <property type="entry name" value="AcylCoA_DH/oxidase_NM_dom_sf"/>
</dbReference>
<evidence type="ECO:0000259" key="7">
    <source>
        <dbReference type="Pfam" id="PF02771"/>
    </source>
</evidence>
<dbReference type="STRING" id="43265.A0A545W4Q3"/>
<feature type="domain" description="Endo-beta-1,2-glucanase SGL" evidence="8">
    <location>
        <begin position="1"/>
        <end position="426"/>
    </location>
</feature>
<keyword evidence="4" id="KW-0274">FAD</keyword>
<dbReference type="CDD" id="cd00567">
    <property type="entry name" value="ACAD"/>
    <property type="match status" value="1"/>
</dbReference>
<evidence type="ECO:0000259" key="6">
    <source>
        <dbReference type="Pfam" id="PF02770"/>
    </source>
</evidence>
<accession>A0A545W4Q3</accession>
<feature type="domain" description="Acyl-CoA dehydrogenase/oxidase N-terminal" evidence="7">
    <location>
        <begin position="469"/>
        <end position="582"/>
    </location>
</feature>
<dbReference type="InterPro" id="IPR046373">
    <property type="entry name" value="Acyl-CoA_Oxase/DH_mid-dom_sf"/>
</dbReference>
<dbReference type="PANTHER" id="PTHR43884:SF12">
    <property type="entry name" value="ISOVALERYL-COA DEHYDROGENASE, MITOCHONDRIAL-RELATED"/>
    <property type="match status" value="1"/>
</dbReference>
<dbReference type="EMBL" id="SPUK01000004">
    <property type="protein sequence ID" value="TQV97890.1"/>
    <property type="molecule type" value="Genomic_DNA"/>
</dbReference>
<name>A0A545W4Q3_9HYPO</name>
<gene>
    <name evidence="9" type="ORF">IF1G_03633</name>
</gene>
<dbReference type="FunFam" id="2.40.110.10:FF:000014">
    <property type="entry name" value="Probable acyl-CoA dehydrogenase"/>
    <property type="match status" value="1"/>
</dbReference>
<dbReference type="SUPFAM" id="SSF56645">
    <property type="entry name" value="Acyl-CoA dehydrogenase NM domain-like"/>
    <property type="match status" value="1"/>
</dbReference>
<evidence type="ECO:0000256" key="4">
    <source>
        <dbReference type="ARBA" id="ARBA00022827"/>
    </source>
</evidence>